<evidence type="ECO:0000313" key="4">
    <source>
        <dbReference type="Proteomes" id="UP000298493"/>
    </source>
</evidence>
<dbReference type="AlphaFoldDB" id="A0A4Z1NUL5"/>
<feature type="compositionally biased region" description="Basic and acidic residues" evidence="1">
    <location>
        <begin position="127"/>
        <end position="145"/>
    </location>
</feature>
<feature type="region of interest" description="Disordered" evidence="1">
    <location>
        <begin position="115"/>
        <end position="149"/>
    </location>
</feature>
<dbReference type="InterPro" id="IPR010730">
    <property type="entry name" value="HET"/>
</dbReference>
<keyword evidence="4" id="KW-1185">Reference proteome</keyword>
<evidence type="ECO:0000313" key="3">
    <source>
        <dbReference type="EMBL" id="TID19584.1"/>
    </source>
</evidence>
<dbReference type="PANTHER" id="PTHR33112:SF16">
    <property type="entry name" value="HETEROKARYON INCOMPATIBILITY DOMAIN-CONTAINING PROTEIN"/>
    <property type="match status" value="1"/>
</dbReference>
<comment type="caution">
    <text evidence="3">The sequence shown here is derived from an EMBL/GenBank/DDBJ whole genome shotgun (WGS) entry which is preliminary data.</text>
</comment>
<evidence type="ECO:0000256" key="1">
    <source>
        <dbReference type="SAM" id="MobiDB-lite"/>
    </source>
</evidence>
<gene>
    <name evidence="3" type="ORF">E6O75_ATG06922</name>
</gene>
<dbReference type="PANTHER" id="PTHR33112">
    <property type="entry name" value="DOMAIN PROTEIN, PUTATIVE-RELATED"/>
    <property type="match status" value="1"/>
</dbReference>
<organism evidence="3 4">
    <name type="scientific">Venturia nashicola</name>
    <dbReference type="NCBI Taxonomy" id="86259"/>
    <lineage>
        <taxon>Eukaryota</taxon>
        <taxon>Fungi</taxon>
        <taxon>Dikarya</taxon>
        <taxon>Ascomycota</taxon>
        <taxon>Pezizomycotina</taxon>
        <taxon>Dothideomycetes</taxon>
        <taxon>Pleosporomycetidae</taxon>
        <taxon>Venturiales</taxon>
        <taxon>Venturiaceae</taxon>
        <taxon>Venturia</taxon>
    </lineage>
</organism>
<accession>A0A4Z1NUL5</accession>
<reference evidence="3 4" key="1">
    <citation type="submission" date="2019-04" db="EMBL/GenBank/DDBJ databases">
        <title>High contiguity whole genome sequence and gene annotation resource for two Venturia nashicola isolates.</title>
        <authorList>
            <person name="Prokchorchik M."/>
            <person name="Won K."/>
            <person name="Lee Y."/>
            <person name="Choi E.D."/>
            <person name="Segonzac C."/>
            <person name="Sohn K.H."/>
        </authorList>
    </citation>
    <scope>NUCLEOTIDE SEQUENCE [LARGE SCALE GENOMIC DNA]</scope>
    <source>
        <strain evidence="3 4">PRI2</strain>
    </source>
</reference>
<dbReference type="STRING" id="86259.A0A4Z1NUL5"/>
<proteinExistence type="predicted"/>
<feature type="domain" description="Heterokaryon incompatibility" evidence="2">
    <location>
        <begin position="177"/>
        <end position="341"/>
    </location>
</feature>
<dbReference type="EMBL" id="SNSC02000012">
    <property type="protein sequence ID" value="TID19584.1"/>
    <property type="molecule type" value="Genomic_DNA"/>
</dbReference>
<dbReference type="Pfam" id="PF06985">
    <property type="entry name" value="HET"/>
    <property type="match status" value="1"/>
</dbReference>
<evidence type="ECO:0000259" key="2">
    <source>
        <dbReference type="Pfam" id="PF06985"/>
    </source>
</evidence>
<protein>
    <submittedName>
        <fullName evidence="3">Heterokaryon incompatibility protein</fullName>
    </submittedName>
</protein>
<name>A0A4Z1NUL5_9PEZI</name>
<dbReference type="Proteomes" id="UP000298493">
    <property type="component" value="Unassembled WGS sequence"/>
</dbReference>
<sequence>MKSFPAFGHRSFSSAWIDVMDLRPWEPPEYYKVRYRYESSDDPEKYLAPQGSSSNSVRGTSIQCFTEENDPARQLGMRWIRHIGEDTSSSSSLELAKAWLKECLPNSEFSSNYHRSVPHHSGSHMSTRLEADVDASSERPSRPFDDQNPNRLLKIEESTSGDLTVRVVDTQNKPYRYAALSYCWGKQNLSEGSEWLLTTENNNLYHVDIVLQDLPPTIRDSISIAWSLGIEYLWIDALCIIQNSAFDWAQEAAKMGGIYFGSVITIAVAGSSSALEGCFNSKSERSTELKEFEDLAIIKAHFADGQESCLYFLGRGASIPDMYQNEIVDGPLSKRAWTYQEYICPRRILYFTSKQIFWECTHCRLSEDNFPQVQSQRPYPILDFEYALDHNDIASFWYIGAVQQYSQRRLTFEGDKLIAISALARATHCLLWCRSGNGRKLTTFACPSWSWASQNSSVSYELAAKALRDLDDDEEKQRREEYRVQHQGQDQDQEVPRLDIENRPYQDEFLIETRSRIVGVEWEPDPINAFGNVRDAYIDLHTMLGTGIVLRDNFGKRTSDWYWADTSVQAIMMPYISPFGRSEWWRATAIMDDAGMAGGQVAIALIRDSQTRRPAFLLLEPPDLEAKIFRRVGLARLDSDALDRDETWKPLMKDWAKRTIRLV</sequence>